<dbReference type="InterPro" id="IPR006319">
    <property type="entry name" value="PEP_synth"/>
</dbReference>
<organism evidence="6 7">
    <name type="scientific">Nocardiopsis metallicus</name>
    <dbReference type="NCBI Taxonomy" id="179819"/>
    <lineage>
        <taxon>Bacteria</taxon>
        <taxon>Bacillati</taxon>
        <taxon>Actinomycetota</taxon>
        <taxon>Actinomycetes</taxon>
        <taxon>Streptosporangiales</taxon>
        <taxon>Nocardiopsidaceae</taxon>
        <taxon>Nocardiopsis</taxon>
    </lineage>
</organism>
<dbReference type="InterPro" id="IPR000121">
    <property type="entry name" value="PEP_util_C"/>
</dbReference>
<dbReference type="PANTHER" id="PTHR43030">
    <property type="entry name" value="PHOSPHOENOLPYRUVATE SYNTHASE"/>
    <property type="match status" value="1"/>
</dbReference>
<proteinExistence type="inferred from homology"/>
<feature type="region of interest" description="Disordered" evidence="4">
    <location>
        <begin position="85"/>
        <end position="117"/>
    </location>
</feature>
<sequence length="117" mass="11884">MTNAPLTPGVDRDSALLPDVFGERDPSVARSIESPIADAHTAGQPTGLCGQTPADDPAHAGFPVEAGTDSVFVVPDGFLAAGEKAAAAERRDTRTRCTHAAAPNVTREGFTAAGGKS</sequence>
<feature type="compositionally biased region" description="Basic and acidic residues" evidence="4">
    <location>
        <begin position="86"/>
        <end position="95"/>
    </location>
</feature>
<evidence type="ECO:0000256" key="3">
    <source>
        <dbReference type="ARBA" id="ARBA00022840"/>
    </source>
</evidence>
<dbReference type="EMBL" id="JACHDO010000001">
    <property type="protein sequence ID" value="MBB5493917.1"/>
    <property type="molecule type" value="Genomic_DNA"/>
</dbReference>
<dbReference type="Gene3D" id="3.20.20.60">
    <property type="entry name" value="Phosphoenolpyruvate-binding domains"/>
    <property type="match status" value="1"/>
</dbReference>
<keyword evidence="2" id="KW-0547">Nucleotide-binding</keyword>
<keyword evidence="6" id="KW-0808">Transferase</keyword>
<comment type="caution">
    <text evidence="6">The sequence shown here is derived from an EMBL/GenBank/DDBJ whole genome shotgun (WGS) entry which is preliminary data.</text>
</comment>
<dbReference type="RefSeq" id="WP_184367012.1">
    <property type="nucleotide sequence ID" value="NZ_BAAAKM010000090.1"/>
</dbReference>
<evidence type="ECO:0000259" key="5">
    <source>
        <dbReference type="Pfam" id="PF02896"/>
    </source>
</evidence>
<evidence type="ECO:0000256" key="1">
    <source>
        <dbReference type="ARBA" id="ARBA00007837"/>
    </source>
</evidence>
<dbReference type="InterPro" id="IPR015813">
    <property type="entry name" value="Pyrv/PenolPyrv_kinase-like_dom"/>
</dbReference>
<dbReference type="InterPro" id="IPR040442">
    <property type="entry name" value="Pyrv_kinase-like_dom_sf"/>
</dbReference>
<keyword evidence="3" id="KW-0067">ATP-binding</keyword>
<dbReference type="Pfam" id="PF02896">
    <property type="entry name" value="PEP-utilizers_C"/>
    <property type="match status" value="1"/>
</dbReference>
<dbReference type="Proteomes" id="UP000579647">
    <property type="component" value="Unassembled WGS sequence"/>
</dbReference>
<dbReference type="GO" id="GO:0005524">
    <property type="term" value="F:ATP binding"/>
    <property type="evidence" value="ECO:0007669"/>
    <property type="project" value="UniProtKB-KW"/>
</dbReference>
<evidence type="ECO:0000313" key="6">
    <source>
        <dbReference type="EMBL" id="MBB5493917.1"/>
    </source>
</evidence>
<dbReference type="SUPFAM" id="SSF51621">
    <property type="entry name" value="Phosphoenolpyruvate/pyruvate domain"/>
    <property type="match status" value="1"/>
</dbReference>
<keyword evidence="6" id="KW-0670">Pyruvate</keyword>
<reference evidence="6 7" key="1">
    <citation type="submission" date="2020-08" db="EMBL/GenBank/DDBJ databases">
        <title>Sequencing the genomes of 1000 actinobacteria strains.</title>
        <authorList>
            <person name="Klenk H.-P."/>
        </authorList>
    </citation>
    <scope>NUCLEOTIDE SEQUENCE [LARGE SCALE GENOMIC DNA]</scope>
    <source>
        <strain evidence="6 7">DSM 44598</strain>
    </source>
</reference>
<comment type="similarity">
    <text evidence="1">Belongs to the PEP-utilizing enzyme family.</text>
</comment>
<dbReference type="AlphaFoldDB" id="A0A840WQP8"/>
<evidence type="ECO:0000256" key="2">
    <source>
        <dbReference type="ARBA" id="ARBA00022741"/>
    </source>
</evidence>
<keyword evidence="6" id="KW-0418">Kinase</keyword>
<dbReference type="PANTHER" id="PTHR43030:SF1">
    <property type="entry name" value="PHOSPHOENOLPYRUVATE SYNTHASE"/>
    <property type="match status" value="1"/>
</dbReference>
<feature type="region of interest" description="Disordered" evidence="4">
    <location>
        <begin position="38"/>
        <end position="63"/>
    </location>
</feature>
<evidence type="ECO:0000313" key="7">
    <source>
        <dbReference type="Proteomes" id="UP000579647"/>
    </source>
</evidence>
<name>A0A840WQP8_9ACTN</name>
<dbReference type="GO" id="GO:0008986">
    <property type="term" value="F:pyruvate, water dikinase activity"/>
    <property type="evidence" value="ECO:0007669"/>
    <property type="project" value="InterPro"/>
</dbReference>
<evidence type="ECO:0000256" key="4">
    <source>
        <dbReference type="SAM" id="MobiDB-lite"/>
    </source>
</evidence>
<protein>
    <submittedName>
        <fullName evidence="6">Phosphoenolpyruvate synthase/pyruvate phosphate dikinase</fullName>
    </submittedName>
</protein>
<gene>
    <name evidence="6" type="ORF">HNR07_005054</name>
</gene>
<keyword evidence="7" id="KW-1185">Reference proteome</keyword>
<feature type="domain" description="PEP-utilising enzyme C-terminal" evidence="5">
    <location>
        <begin position="9"/>
        <end position="85"/>
    </location>
</feature>
<accession>A0A840WQP8</accession>